<keyword evidence="2" id="KW-1133">Transmembrane helix</keyword>
<name>J1GX83_9ACTO</name>
<evidence type="ECO:0000313" key="3">
    <source>
        <dbReference type="EMBL" id="EJF37715.1"/>
    </source>
</evidence>
<dbReference type="EMBL" id="AKFS01000275">
    <property type="protein sequence ID" value="EJF37715.1"/>
    <property type="molecule type" value="Genomic_DNA"/>
</dbReference>
<evidence type="ECO:0000256" key="1">
    <source>
        <dbReference type="SAM" id="MobiDB-lite"/>
    </source>
</evidence>
<feature type="compositionally biased region" description="Low complexity" evidence="1">
    <location>
        <begin position="287"/>
        <end position="327"/>
    </location>
</feature>
<keyword evidence="2" id="KW-0472">Membrane</keyword>
<proteinExistence type="predicted"/>
<comment type="caution">
    <text evidence="3">The sequence shown here is derived from an EMBL/GenBank/DDBJ whole genome shotgun (WGS) entry which is preliminary data.</text>
</comment>
<gene>
    <name evidence="3" type="ORF">HMPREF1317_1820</name>
</gene>
<keyword evidence="2" id="KW-0812">Transmembrane</keyword>
<sequence length="446" mass="43816">MAGLAPTGASRLARFVAVCAGAALGVGAIAMDGGVQARADAQSGNLTSSVDLWGSPVDGVGRTGCRIVSGGASRIAVPSQWVRGQKAVLSGSGWTVAGSTRAFVSVLLDEGKQLRPADRQLPTWAPRALAEDRQVWDVVELDAQGAFRAAIAVPDEWEAGSRHMVAVNDGASGVSVTFSVSVVGALTPLRPENCADSPEKPVPAETPSSPSTPSASSSPTPSPSAPSASSSPTPSPSTPSASSTPAPTPSTPSPSQTPTRASATPTISREPSLESRGGARAVEDGAAQKPEPAPTTAAPQAAEPSTAPSASEELASARVPGAPAAPARTQDPLPAAAGAPVHAPQEGGAGAGSGPAEGAAGSGPPADTSQGTAPAARPTTAQPSASPSTEPTRVSADAAVPPNTGGGSSEESASGLNSWVMVGGAGLLLLGVTVAFTFIRRMAHPH</sequence>
<organism evidence="3 4">
    <name type="scientific">Schaalia georgiae F0490</name>
    <dbReference type="NCBI Taxonomy" id="1125717"/>
    <lineage>
        <taxon>Bacteria</taxon>
        <taxon>Bacillati</taxon>
        <taxon>Actinomycetota</taxon>
        <taxon>Actinomycetes</taxon>
        <taxon>Actinomycetales</taxon>
        <taxon>Actinomycetaceae</taxon>
        <taxon>Schaalia</taxon>
    </lineage>
</organism>
<feature type="region of interest" description="Disordered" evidence="1">
    <location>
        <begin position="189"/>
        <end position="413"/>
    </location>
</feature>
<protein>
    <submittedName>
        <fullName evidence="3">Uncharacterized protein</fullName>
    </submittedName>
</protein>
<keyword evidence="4" id="KW-1185">Reference proteome</keyword>
<dbReference type="Proteomes" id="UP000004578">
    <property type="component" value="Unassembled WGS sequence"/>
</dbReference>
<evidence type="ECO:0000313" key="4">
    <source>
        <dbReference type="Proteomes" id="UP000004578"/>
    </source>
</evidence>
<dbReference type="AlphaFoldDB" id="J1GX83"/>
<feature type="compositionally biased region" description="Low complexity" evidence="1">
    <location>
        <begin position="203"/>
        <end position="245"/>
    </location>
</feature>
<feature type="transmembrane region" description="Helical" evidence="2">
    <location>
        <begin position="419"/>
        <end position="439"/>
    </location>
</feature>
<accession>J1GX83</accession>
<reference evidence="3 4" key="1">
    <citation type="submission" date="2012-05" db="EMBL/GenBank/DDBJ databases">
        <authorList>
            <person name="Harkins D.M."/>
            <person name="Madupu R."/>
            <person name="Durkin A.S."/>
            <person name="Torralba M."/>
            <person name="Methe B."/>
            <person name="Sutton G.G."/>
            <person name="Nelson K.E."/>
        </authorList>
    </citation>
    <scope>NUCLEOTIDE SEQUENCE [LARGE SCALE GENOMIC DNA]</scope>
    <source>
        <strain evidence="3 4">F0490</strain>
    </source>
</reference>
<dbReference type="PRINTS" id="PR01217">
    <property type="entry name" value="PRICHEXTENSN"/>
</dbReference>
<feature type="compositionally biased region" description="Low complexity" evidence="1">
    <location>
        <begin position="356"/>
        <end position="392"/>
    </location>
</feature>
<feature type="compositionally biased region" description="Low complexity" evidence="1">
    <location>
        <begin position="253"/>
        <end position="266"/>
    </location>
</feature>
<evidence type="ECO:0000256" key="2">
    <source>
        <dbReference type="SAM" id="Phobius"/>
    </source>
</evidence>